<comment type="subcellular location">
    <subcellularLocation>
        <location evidence="1 5 6">Nucleus</location>
    </subcellularLocation>
</comment>
<dbReference type="Proteomes" id="UP000821853">
    <property type="component" value="Chromosome 2"/>
</dbReference>
<dbReference type="AlphaFoldDB" id="A0A9J6G2U8"/>
<dbReference type="InterPro" id="IPR017970">
    <property type="entry name" value="Homeobox_CS"/>
</dbReference>
<dbReference type="InterPro" id="IPR001356">
    <property type="entry name" value="HD"/>
</dbReference>
<evidence type="ECO:0000259" key="8">
    <source>
        <dbReference type="PROSITE" id="PS50071"/>
    </source>
</evidence>
<keyword evidence="4 5" id="KW-0539">Nucleus</keyword>
<dbReference type="SMART" id="SM00389">
    <property type="entry name" value="HOX"/>
    <property type="match status" value="1"/>
</dbReference>
<sequence>MATSRETLIDSLLVASRRQRRNRTTFSAPQLNELEALFQRTHYPSFYLREQLSRRIRLSEARVQVWFQNRRAKWRKQQRGLQPPPPPALPLLRRADTLWAPLPLRPPPSATRLLPPTNSEPRQQLQPQPQQLQPSHLFNSDDGDTRSPERCPMVALTAAHQGPLQPYLAAFAARHENAVKQRLTSPV</sequence>
<evidence type="ECO:0000256" key="5">
    <source>
        <dbReference type="PROSITE-ProRule" id="PRU00108"/>
    </source>
</evidence>
<gene>
    <name evidence="9" type="ORF">HPB48_004323</name>
</gene>
<feature type="region of interest" description="Disordered" evidence="7">
    <location>
        <begin position="100"/>
        <end position="149"/>
    </location>
</feature>
<dbReference type="GO" id="GO:0000977">
    <property type="term" value="F:RNA polymerase II transcription regulatory region sequence-specific DNA binding"/>
    <property type="evidence" value="ECO:0007669"/>
    <property type="project" value="TreeGrafter"/>
</dbReference>
<feature type="DNA-binding region" description="Homeobox" evidence="5">
    <location>
        <begin position="19"/>
        <end position="78"/>
    </location>
</feature>
<keyword evidence="10" id="KW-1185">Reference proteome</keyword>
<dbReference type="PANTHER" id="PTHR24329:SF303">
    <property type="entry name" value="PAIRED MESODERM HOMEOBOX PROTEIN 2A"/>
    <property type="match status" value="1"/>
</dbReference>
<dbReference type="OMA" id="TRSPERC"/>
<evidence type="ECO:0000313" key="10">
    <source>
        <dbReference type="Proteomes" id="UP000821853"/>
    </source>
</evidence>
<evidence type="ECO:0000256" key="1">
    <source>
        <dbReference type="ARBA" id="ARBA00004123"/>
    </source>
</evidence>
<dbReference type="Gene3D" id="1.10.10.60">
    <property type="entry name" value="Homeodomain-like"/>
    <property type="match status" value="1"/>
</dbReference>
<protein>
    <recommendedName>
        <fullName evidence="8">Homeobox domain-containing protein</fullName>
    </recommendedName>
</protein>
<evidence type="ECO:0000256" key="3">
    <source>
        <dbReference type="ARBA" id="ARBA00023155"/>
    </source>
</evidence>
<evidence type="ECO:0000313" key="9">
    <source>
        <dbReference type="EMBL" id="KAH9368824.1"/>
    </source>
</evidence>
<dbReference type="GO" id="GO:0005634">
    <property type="term" value="C:nucleus"/>
    <property type="evidence" value="ECO:0007669"/>
    <property type="project" value="UniProtKB-SubCell"/>
</dbReference>
<dbReference type="InterPro" id="IPR009057">
    <property type="entry name" value="Homeodomain-like_sf"/>
</dbReference>
<evidence type="ECO:0000256" key="2">
    <source>
        <dbReference type="ARBA" id="ARBA00023125"/>
    </source>
</evidence>
<dbReference type="CDD" id="cd00086">
    <property type="entry name" value="homeodomain"/>
    <property type="match status" value="1"/>
</dbReference>
<dbReference type="Pfam" id="PF00046">
    <property type="entry name" value="Homeodomain"/>
    <property type="match status" value="1"/>
</dbReference>
<organism evidence="9 10">
    <name type="scientific">Haemaphysalis longicornis</name>
    <name type="common">Bush tick</name>
    <dbReference type="NCBI Taxonomy" id="44386"/>
    <lineage>
        <taxon>Eukaryota</taxon>
        <taxon>Metazoa</taxon>
        <taxon>Ecdysozoa</taxon>
        <taxon>Arthropoda</taxon>
        <taxon>Chelicerata</taxon>
        <taxon>Arachnida</taxon>
        <taxon>Acari</taxon>
        <taxon>Parasitiformes</taxon>
        <taxon>Ixodida</taxon>
        <taxon>Ixodoidea</taxon>
        <taxon>Ixodidae</taxon>
        <taxon>Haemaphysalinae</taxon>
        <taxon>Haemaphysalis</taxon>
    </lineage>
</organism>
<comment type="caution">
    <text evidence="9">The sequence shown here is derived from an EMBL/GenBank/DDBJ whole genome shotgun (WGS) entry which is preliminary data.</text>
</comment>
<dbReference type="OrthoDB" id="6159439at2759"/>
<proteinExistence type="predicted"/>
<feature type="compositionally biased region" description="Low complexity" evidence="7">
    <location>
        <begin position="123"/>
        <end position="134"/>
    </location>
</feature>
<evidence type="ECO:0000256" key="4">
    <source>
        <dbReference type="ARBA" id="ARBA00023242"/>
    </source>
</evidence>
<keyword evidence="2 5" id="KW-0238">DNA-binding</keyword>
<name>A0A9J6G2U8_HAELO</name>
<dbReference type="PROSITE" id="PS50071">
    <property type="entry name" value="HOMEOBOX_2"/>
    <property type="match status" value="1"/>
</dbReference>
<evidence type="ECO:0000256" key="6">
    <source>
        <dbReference type="RuleBase" id="RU000682"/>
    </source>
</evidence>
<dbReference type="PROSITE" id="PS00027">
    <property type="entry name" value="HOMEOBOX_1"/>
    <property type="match status" value="1"/>
</dbReference>
<dbReference type="GO" id="GO:0000981">
    <property type="term" value="F:DNA-binding transcription factor activity, RNA polymerase II-specific"/>
    <property type="evidence" value="ECO:0007669"/>
    <property type="project" value="InterPro"/>
</dbReference>
<feature type="domain" description="Homeobox" evidence="8">
    <location>
        <begin position="17"/>
        <end position="77"/>
    </location>
</feature>
<dbReference type="VEuPathDB" id="VectorBase:HLOH_049415"/>
<dbReference type="EMBL" id="JABSTR010000004">
    <property type="protein sequence ID" value="KAH9368824.1"/>
    <property type="molecule type" value="Genomic_DNA"/>
</dbReference>
<evidence type="ECO:0000256" key="7">
    <source>
        <dbReference type="SAM" id="MobiDB-lite"/>
    </source>
</evidence>
<accession>A0A9J6G2U8</accession>
<keyword evidence="3 5" id="KW-0371">Homeobox</keyword>
<dbReference type="SUPFAM" id="SSF46689">
    <property type="entry name" value="Homeodomain-like"/>
    <property type="match status" value="1"/>
</dbReference>
<dbReference type="FunFam" id="1.10.10.60:FF:000679">
    <property type="entry name" value="Homeobox protein aristaless"/>
    <property type="match status" value="1"/>
</dbReference>
<dbReference type="InterPro" id="IPR050649">
    <property type="entry name" value="Paired_Homeobox_TFs"/>
</dbReference>
<dbReference type="PANTHER" id="PTHR24329">
    <property type="entry name" value="HOMEOBOX PROTEIN ARISTALESS"/>
    <property type="match status" value="1"/>
</dbReference>
<reference evidence="9 10" key="1">
    <citation type="journal article" date="2020" name="Cell">
        <title>Large-Scale Comparative Analyses of Tick Genomes Elucidate Their Genetic Diversity and Vector Capacities.</title>
        <authorList>
            <consortium name="Tick Genome and Microbiome Consortium (TIGMIC)"/>
            <person name="Jia N."/>
            <person name="Wang J."/>
            <person name="Shi W."/>
            <person name="Du L."/>
            <person name="Sun Y."/>
            <person name="Zhan W."/>
            <person name="Jiang J.F."/>
            <person name="Wang Q."/>
            <person name="Zhang B."/>
            <person name="Ji P."/>
            <person name="Bell-Sakyi L."/>
            <person name="Cui X.M."/>
            <person name="Yuan T.T."/>
            <person name="Jiang B.G."/>
            <person name="Yang W.F."/>
            <person name="Lam T.T."/>
            <person name="Chang Q.C."/>
            <person name="Ding S.J."/>
            <person name="Wang X.J."/>
            <person name="Zhu J.G."/>
            <person name="Ruan X.D."/>
            <person name="Zhao L."/>
            <person name="Wei J.T."/>
            <person name="Ye R.Z."/>
            <person name="Que T.C."/>
            <person name="Du C.H."/>
            <person name="Zhou Y.H."/>
            <person name="Cheng J.X."/>
            <person name="Dai P.F."/>
            <person name="Guo W.B."/>
            <person name="Han X.H."/>
            <person name="Huang E.J."/>
            <person name="Li L.F."/>
            <person name="Wei W."/>
            <person name="Gao Y.C."/>
            <person name="Liu J.Z."/>
            <person name="Shao H.Z."/>
            <person name="Wang X."/>
            <person name="Wang C.C."/>
            <person name="Yang T.C."/>
            <person name="Huo Q.B."/>
            <person name="Li W."/>
            <person name="Chen H.Y."/>
            <person name="Chen S.E."/>
            <person name="Zhou L.G."/>
            <person name="Ni X.B."/>
            <person name="Tian J.H."/>
            <person name="Sheng Y."/>
            <person name="Liu T."/>
            <person name="Pan Y.S."/>
            <person name="Xia L.Y."/>
            <person name="Li J."/>
            <person name="Zhao F."/>
            <person name="Cao W.C."/>
        </authorList>
    </citation>
    <scope>NUCLEOTIDE SEQUENCE [LARGE SCALE GENOMIC DNA]</scope>
    <source>
        <strain evidence="9">HaeL-2018</strain>
    </source>
</reference>